<comment type="similarity">
    <text evidence="2">Belongs to the NUP210 family.</text>
</comment>
<dbReference type="PANTHER" id="PTHR23019">
    <property type="entry name" value="NUCLEAR PORE MEMBRANE GLYCOPROTEIN GP210-RELATED"/>
    <property type="match status" value="1"/>
</dbReference>
<dbReference type="InterPro" id="IPR055097">
    <property type="entry name" value="Ig_NUP210_2nd"/>
</dbReference>
<dbReference type="Pfam" id="PF22962">
    <property type="entry name" value="Ig_NUP210_7th"/>
    <property type="match status" value="1"/>
</dbReference>
<feature type="chain" id="PRO_5014158239" description="BIG2 domain-containing protein" evidence="9">
    <location>
        <begin position="22"/>
        <end position="1296"/>
    </location>
</feature>
<evidence type="ECO:0000256" key="6">
    <source>
        <dbReference type="ARBA" id="ARBA00023136"/>
    </source>
</evidence>
<dbReference type="InterPro" id="IPR055099">
    <property type="entry name" value="Ig_NUP210_7th"/>
</dbReference>
<feature type="signal peptide" evidence="9">
    <location>
        <begin position="1"/>
        <end position="21"/>
    </location>
</feature>
<evidence type="ECO:0000256" key="4">
    <source>
        <dbReference type="ARBA" id="ARBA00022729"/>
    </source>
</evidence>
<dbReference type="SUPFAM" id="SSF49373">
    <property type="entry name" value="Invasin/intimin cell-adhesion fragments"/>
    <property type="match status" value="1"/>
</dbReference>
<dbReference type="InterPro" id="IPR045197">
    <property type="entry name" value="NUP210-like"/>
</dbReference>
<keyword evidence="5" id="KW-1133">Transmembrane helix</keyword>
<evidence type="ECO:0000256" key="2">
    <source>
        <dbReference type="ARBA" id="ARBA00007313"/>
    </source>
</evidence>
<evidence type="ECO:0000256" key="5">
    <source>
        <dbReference type="ARBA" id="ARBA00022989"/>
    </source>
</evidence>
<dbReference type="SMART" id="SM00635">
    <property type="entry name" value="BID_2"/>
    <property type="match status" value="2"/>
</dbReference>
<evidence type="ECO:0000259" key="10">
    <source>
        <dbReference type="SMART" id="SM00635"/>
    </source>
</evidence>
<dbReference type="Gene3D" id="2.60.40.1080">
    <property type="match status" value="1"/>
</dbReference>
<dbReference type="EMBL" id="KZ451970">
    <property type="protein sequence ID" value="PKA56686.1"/>
    <property type="molecule type" value="Genomic_DNA"/>
</dbReference>
<dbReference type="GO" id="GO:0031965">
    <property type="term" value="C:nuclear membrane"/>
    <property type="evidence" value="ECO:0007669"/>
    <property type="project" value="UniProtKB-SubCell"/>
</dbReference>
<dbReference type="Pfam" id="PF22969">
    <property type="entry name" value="Ig_NUP210_2nd"/>
    <property type="match status" value="1"/>
</dbReference>
<evidence type="ECO:0000256" key="1">
    <source>
        <dbReference type="ARBA" id="ARBA00004590"/>
    </source>
</evidence>
<keyword evidence="12" id="KW-1185">Reference proteome</keyword>
<dbReference type="STRING" id="1088818.A0A2I0AMJ4"/>
<accession>A0A2I0AMJ4</accession>
<evidence type="ECO:0000256" key="9">
    <source>
        <dbReference type="SAM" id="SignalP"/>
    </source>
</evidence>
<feature type="domain" description="BIG2" evidence="10">
    <location>
        <begin position="1154"/>
        <end position="1230"/>
    </location>
</feature>
<evidence type="ECO:0000313" key="12">
    <source>
        <dbReference type="Proteomes" id="UP000236161"/>
    </source>
</evidence>
<keyword evidence="8" id="KW-0539">Nucleus</keyword>
<dbReference type="OrthoDB" id="361283at2759"/>
<comment type="subcellular location">
    <subcellularLocation>
        <location evidence="1">Nucleus membrane</location>
        <topology evidence="1">Single-pass membrane protein</topology>
    </subcellularLocation>
</comment>
<proteinExistence type="inferred from homology"/>
<keyword evidence="4 9" id="KW-0732">Signal</keyword>
<evidence type="ECO:0000313" key="11">
    <source>
        <dbReference type="EMBL" id="PKA56686.1"/>
    </source>
</evidence>
<keyword evidence="7" id="KW-0325">Glycoprotein</keyword>
<evidence type="ECO:0000256" key="3">
    <source>
        <dbReference type="ARBA" id="ARBA00022692"/>
    </source>
</evidence>
<gene>
    <name evidence="11" type="ORF">AXF42_Ash012816</name>
</gene>
<name>A0A2I0AMJ4_9ASPA</name>
<dbReference type="InterPro" id="IPR055096">
    <property type="entry name" value="Ig_NUP210_1st"/>
</dbReference>
<protein>
    <recommendedName>
        <fullName evidence="10">BIG2 domain-containing protein</fullName>
    </recommendedName>
</protein>
<keyword evidence="6" id="KW-0472">Membrane</keyword>
<dbReference type="PANTHER" id="PTHR23019:SF0">
    <property type="entry name" value="NUCLEAR PORE MEMBRANE GLYCOPROTEIN 210"/>
    <property type="match status" value="1"/>
</dbReference>
<dbReference type="InterPro" id="IPR003343">
    <property type="entry name" value="Big_2"/>
</dbReference>
<dbReference type="Pfam" id="PF22967">
    <property type="entry name" value="Ig_NUP210_1st"/>
    <property type="match status" value="1"/>
</dbReference>
<dbReference type="Proteomes" id="UP000236161">
    <property type="component" value="Unassembled WGS sequence"/>
</dbReference>
<organism evidence="11 12">
    <name type="scientific">Apostasia shenzhenica</name>
    <dbReference type="NCBI Taxonomy" id="1088818"/>
    <lineage>
        <taxon>Eukaryota</taxon>
        <taxon>Viridiplantae</taxon>
        <taxon>Streptophyta</taxon>
        <taxon>Embryophyta</taxon>
        <taxon>Tracheophyta</taxon>
        <taxon>Spermatophyta</taxon>
        <taxon>Magnoliopsida</taxon>
        <taxon>Liliopsida</taxon>
        <taxon>Asparagales</taxon>
        <taxon>Orchidaceae</taxon>
        <taxon>Apostasioideae</taxon>
        <taxon>Apostasia</taxon>
    </lineage>
</organism>
<reference evidence="11 12" key="1">
    <citation type="journal article" date="2017" name="Nature">
        <title>The Apostasia genome and the evolution of orchids.</title>
        <authorList>
            <person name="Zhang G.Q."/>
            <person name="Liu K.W."/>
            <person name="Li Z."/>
            <person name="Lohaus R."/>
            <person name="Hsiao Y.Y."/>
            <person name="Niu S.C."/>
            <person name="Wang J.Y."/>
            <person name="Lin Y.C."/>
            <person name="Xu Q."/>
            <person name="Chen L.J."/>
            <person name="Yoshida K."/>
            <person name="Fujiwara S."/>
            <person name="Wang Z.W."/>
            <person name="Zhang Y.Q."/>
            <person name="Mitsuda N."/>
            <person name="Wang M."/>
            <person name="Liu G.H."/>
            <person name="Pecoraro L."/>
            <person name="Huang H.X."/>
            <person name="Xiao X.J."/>
            <person name="Lin M."/>
            <person name="Wu X.Y."/>
            <person name="Wu W.L."/>
            <person name="Chen Y.Y."/>
            <person name="Chang S.B."/>
            <person name="Sakamoto S."/>
            <person name="Ohme-Takagi M."/>
            <person name="Yagi M."/>
            <person name="Zeng S.J."/>
            <person name="Shen C.Y."/>
            <person name="Yeh C.M."/>
            <person name="Luo Y.B."/>
            <person name="Tsai W.C."/>
            <person name="Van de Peer Y."/>
            <person name="Liu Z.J."/>
        </authorList>
    </citation>
    <scope>NUCLEOTIDE SEQUENCE [LARGE SCALE GENOMIC DNA]</scope>
    <source>
        <strain evidence="12">cv. Shenzhen</strain>
        <tissue evidence="11">Stem</tissue>
    </source>
</reference>
<evidence type="ECO:0000256" key="8">
    <source>
        <dbReference type="ARBA" id="ARBA00023242"/>
    </source>
</evidence>
<sequence>MDPLIAATFLLLLAAATSSLASTSGPHIADLNILLPPRMSNPVHYRLRGSDGCFSWSWDHHDLLSVQPEYNDSNRCSTSARLISIAPYNNRQETAVYATDLLTGTIIRCKVLIDKISRLKIFHHAVKIDLDELATLHIRAFDNEENVFSSLVGLQFSWRLIPKTLEADRANHLIHIPLKETPLTDCSNGFCGDLDIQIELEDKGFGSDLFVVKGIGIGHEIVSAKLLEPQLEHVEDEIILTVAEAMSIEPPSPVFVTVGALIYYSLRVIHRNVPEVIKLPSPHHRWSVLNSSVAQVDSLVGTVHALHLGITSIIVEDTRVSGHVQASTLHVLLPDKLSLYLLPVTHSFDSMEGMDPVSSSFPWFVFPGQKYIIIMKVFSEGPDEKEILITENTDLKLEASIPKFWNLLSVPAEPAAKYCWRNSCLLEPYSLGEGVLTATLFYHSESKEEDEVLTVVQQVTVCGKVLFSIRDQVESLDIIHMPWAPGVYQEVQLMATGGCGKIADAYVWQSSDETVVSVSASGFIRGKRPGRAMVKVASSSDTFNYDEIAVEVSLPSSMVVLPLYPVEVEIGTQLEPAVTFKTSNGNYYYQCDAFNSFVRWNVFSESATFRIVNSTAKVCGTNMAALMESSGQFYGRPCAWTCLYASGTGRAMLQGTLSTELHSPMHSVDGPFVLHLSFPIAAYDPLVVYHAETGNKFGGYHVDLLKTNADIPHSHTTVLDDLYLVPGSSMDVMLYGGPKRWDSLVEHIDTVEVIDDQGPKTTDVQVQQAFFAGGRVYTVVCLALGNSKLLFSRGNLVGGDHPLPAIAKSEVFVRCSFPSSITLVPNEPENTLDVIEIAANADRDSSQVRSSPIVVANCGTIRIAAVGLHATKHVFANSSSLCLRWELLGCEDLAYWSETGRNKRSVENNWERFLVLENSCGLCTVRASVIGLSETIRLFEKEILQLESLKSTLVDALKLQLVSSLRVIPESVLLVFDPEAKVNLSVSGGTCFLDTFTNDTQVALISHPSENVKCSHLILTPRGLGIALVTVRDIGLSPPAIAFAMVKVANVEWIKIVCEEEISLMEGATRTFELITGTKDGYIFDSLQYAFMNIRMHYEDGILELVDINNSSSFGLAGPMFSVRAAAIGITTIYVSSSQHSGHEILSQTVTVEVYKPLQVYPDFIYLTPGASYVLVTKGGPTGGGFVEYASMDGETATVQASSGMLSAISVGNTTFCATFYGKGGNLICEAYGRVEVGIPKRMILSSQSEQLCIGCKIPIFPSFPQGSLFSFYEICNVYGWAVENEKFCNLKAQDP</sequence>
<dbReference type="InterPro" id="IPR008964">
    <property type="entry name" value="Invasin/intimin_cell_adhesion"/>
</dbReference>
<feature type="domain" description="BIG2" evidence="10">
    <location>
        <begin position="472"/>
        <end position="545"/>
    </location>
</feature>
<dbReference type="Pfam" id="PF26182">
    <property type="entry name" value="Ig_NUP210_5th"/>
    <property type="match status" value="1"/>
</dbReference>
<keyword evidence="3" id="KW-0812">Transmembrane</keyword>
<evidence type="ECO:0000256" key="7">
    <source>
        <dbReference type="ARBA" id="ARBA00023180"/>
    </source>
</evidence>